<dbReference type="InterPro" id="IPR012902">
    <property type="entry name" value="N_methyl_site"/>
</dbReference>
<evidence type="ECO:0000313" key="2">
    <source>
        <dbReference type="EMBL" id="QFR48370.1"/>
    </source>
</evidence>
<proteinExistence type="predicted"/>
<reference evidence="2 3" key="1">
    <citation type="submission" date="2019-09" db="EMBL/GenBank/DDBJ databases">
        <title>Sulfurimonas gotlandica sp. nov., a chemoautotrophic and psychrotolerant epsilonproteobacterium isolated from a pelagic redoxcline, and an emended description of the genus Sulfurimonas.</title>
        <authorList>
            <person name="Wang S."/>
            <person name="Jiang L."/>
            <person name="Shao S."/>
        </authorList>
    </citation>
    <scope>NUCLEOTIDE SEQUENCE [LARGE SCALE GENOMIC DNA]</scope>
    <source>
        <strain evidence="2 3">GYSZ_1</strain>
    </source>
</reference>
<dbReference type="AlphaFoldDB" id="A0A5P8NY85"/>
<dbReference type="Gene3D" id="3.30.700.10">
    <property type="entry name" value="Glycoprotein, Type 4 Pilin"/>
    <property type="match status" value="1"/>
</dbReference>
<dbReference type="NCBIfam" id="TIGR02532">
    <property type="entry name" value="IV_pilin_GFxxxE"/>
    <property type="match status" value="1"/>
</dbReference>
<dbReference type="InterPro" id="IPR045584">
    <property type="entry name" value="Pilin-like"/>
</dbReference>
<gene>
    <name evidence="2" type="ORF">FJR48_00965</name>
</gene>
<accession>A0A5P8NY85</accession>
<organism evidence="2 3">
    <name type="scientific">Sulfurimonas lithotrophica</name>
    <dbReference type="NCBI Taxonomy" id="2590022"/>
    <lineage>
        <taxon>Bacteria</taxon>
        <taxon>Pseudomonadati</taxon>
        <taxon>Campylobacterota</taxon>
        <taxon>Epsilonproteobacteria</taxon>
        <taxon>Campylobacterales</taxon>
        <taxon>Sulfurimonadaceae</taxon>
        <taxon>Sulfurimonas</taxon>
    </lineage>
</organism>
<keyword evidence="1" id="KW-0472">Membrane</keyword>
<evidence type="ECO:0000313" key="3">
    <source>
        <dbReference type="Proteomes" id="UP000326944"/>
    </source>
</evidence>
<keyword evidence="1" id="KW-1133">Transmembrane helix</keyword>
<keyword evidence="3" id="KW-1185">Reference proteome</keyword>
<keyword evidence="1" id="KW-0812">Transmembrane</keyword>
<dbReference type="SUPFAM" id="SSF54523">
    <property type="entry name" value="Pili subunits"/>
    <property type="match status" value="1"/>
</dbReference>
<dbReference type="Pfam" id="PF07963">
    <property type="entry name" value="N_methyl"/>
    <property type="match status" value="1"/>
</dbReference>
<name>A0A5P8NY85_9BACT</name>
<dbReference type="EMBL" id="CP043617">
    <property type="protein sequence ID" value="QFR48370.1"/>
    <property type="molecule type" value="Genomic_DNA"/>
</dbReference>
<dbReference type="KEGG" id="sulg:FJR48_00965"/>
<dbReference type="Proteomes" id="UP000326944">
    <property type="component" value="Chromosome"/>
</dbReference>
<dbReference type="RefSeq" id="WP_152306313.1">
    <property type="nucleotide sequence ID" value="NZ_CP043617.1"/>
</dbReference>
<sequence length="176" mass="20281">MKRSAFSLIELLIVVVIVGVVYTFAISNFENVKQNKVKPTLLNLKSLLNKISKNNYAELICLDKCKSCNLYVDGVLDANASAEFEDFLDEDVKVYRYDVNYGLVSLQNKVFFNYENTQEEICFSLSVDTNGVSEQLIVEYKDKFYDFSPYFTNTKVYLSASDISDVREDLYQEVLR</sequence>
<dbReference type="OrthoDB" id="5344192at2"/>
<protein>
    <submittedName>
        <fullName evidence="2">Prepilin-type N-terminal cleavage/methylation domain-containing protein</fullName>
    </submittedName>
</protein>
<feature type="transmembrane region" description="Helical" evidence="1">
    <location>
        <begin position="6"/>
        <end position="26"/>
    </location>
</feature>
<evidence type="ECO:0000256" key="1">
    <source>
        <dbReference type="SAM" id="Phobius"/>
    </source>
</evidence>